<dbReference type="InterPro" id="IPR027417">
    <property type="entry name" value="P-loop_NTPase"/>
</dbReference>
<dbReference type="InterPro" id="IPR007502">
    <property type="entry name" value="Helicase-assoc_dom"/>
</dbReference>
<comment type="caution">
    <text evidence="10">The sequence shown here is derived from an EMBL/GenBank/DDBJ whole genome shotgun (WGS) entry which is preliminary data.</text>
</comment>
<evidence type="ECO:0000256" key="7">
    <source>
        <dbReference type="SAM" id="MobiDB-lite"/>
    </source>
</evidence>
<dbReference type="EMBL" id="JAQMWT010000526">
    <property type="protein sequence ID" value="KAJ8600260.1"/>
    <property type="molecule type" value="Genomic_DNA"/>
</dbReference>
<sequence length="700" mass="75913">MSGRVKRVASKRTGGAPQRADSDLPIFGAKAAIVEAINSRKIKSVLIVGETGSGKSTQVVQFLLEAGYCGAARGTRCVITQPRRVAVTTVCGRVSAEVGCDVGERVGYAMRFENRSGPETAVKFTTDGYLVRECVRDPLLADYNVVILDEVHERSVETDVLCGLCKRAARARRKGAPLKIVAMSATLDVDAFRGFFDQPVEVIRVPGRLYPVHVFYCKEPQDDFIDAAAIAARQLHRDKSCVGDVLVFMPGQEEIAAFVAVLRRELGDDADDLKILPLFAALAADQQLEVFAPCPVRKVVVATTIAETSVTISGVRHVIDPGLVKARRFSAATGFEALEVVPTSKAQARQRAGRAGREAPGTCYRLYPETEFFNLDDETVPEIERSDLASVVLQLKAMGVDKPEAFDFVTKPPRDALLRALELLFALRALDGTGAMTSKGDALSRFPLSPLLANLVLETRIDRFADARTAVVDLVALLAAAESVFAPGATNEAFVDRTSDLLTELNAYRAFKLVRAKRARAWCDHNGISHTAVRAATRAADQISAIDDAERRRLGLQHISDHDDAGRETTLDCLVSGLCAVNAALRDHNRKCFRTCRGKHDVYVHPSSVLHGRNPPPDAVIFASCVVTNKRYVRGVTAVPAIRLPSLAPAFFATKPAPAARVPKPTTPICAPTAINGVPQSVLSSTQRRRRDHNHDEGAR</sequence>
<evidence type="ECO:0000256" key="2">
    <source>
        <dbReference type="ARBA" id="ARBA00022741"/>
    </source>
</evidence>
<dbReference type="Gene3D" id="1.10.10.2130">
    <property type="entry name" value="DEAH helicase family, winged-helix domain"/>
    <property type="match status" value="1"/>
</dbReference>
<accession>A0AAD7U8P0</accession>
<dbReference type="PANTHER" id="PTHR18934">
    <property type="entry name" value="ATP-DEPENDENT RNA HELICASE"/>
    <property type="match status" value="1"/>
</dbReference>
<keyword evidence="4" id="KW-0347">Helicase</keyword>
<dbReference type="GO" id="GO:0003724">
    <property type="term" value="F:RNA helicase activity"/>
    <property type="evidence" value="ECO:0007669"/>
    <property type="project" value="UniProtKB-EC"/>
</dbReference>
<evidence type="ECO:0000256" key="4">
    <source>
        <dbReference type="ARBA" id="ARBA00022806"/>
    </source>
</evidence>
<protein>
    <recommendedName>
        <fullName evidence="1">RNA helicase</fullName>
        <ecNumber evidence="1">3.6.4.13</ecNumber>
    </recommendedName>
</protein>
<keyword evidence="11" id="KW-1185">Reference proteome</keyword>
<evidence type="ECO:0000256" key="3">
    <source>
        <dbReference type="ARBA" id="ARBA00022801"/>
    </source>
</evidence>
<dbReference type="GO" id="GO:0003725">
    <property type="term" value="F:double-stranded RNA binding"/>
    <property type="evidence" value="ECO:0007669"/>
    <property type="project" value="TreeGrafter"/>
</dbReference>
<proteinExistence type="predicted"/>
<dbReference type="PANTHER" id="PTHR18934:SF118">
    <property type="entry name" value="ATP-DEPENDENT RNA HELICASE DHX33"/>
    <property type="match status" value="1"/>
</dbReference>
<dbReference type="InterPro" id="IPR011709">
    <property type="entry name" value="DEAD-box_helicase_OB_fold"/>
</dbReference>
<dbReference type="Gene3D" id="3.40.50.300">
    <property type="entry name" value="P-loop containing nucleotide triphosphate hydrolases"/>
    <property type="match status" value="2"/>
</dbReference>
<dbReference type="CDD" id="cd18791">
    <property type="entry name" value="SF2_C_RHA"/>
    <property type="match status" value="1"/>
</dbReference>
<reference evidence="10" key="1">
    <citation type="submission" date="2023-01" db="EMBL/GenBank/DDBJ databases">
        <title>Metagenome sequencing of chrysophaentin producing Chrysophaeum taylorii.</title>
        <authorList>
            <person name="Davison J."/>
            <person name="Bewley C."/>
        </authorList>
    </citation>
    <scope>NUCLEOTIDE SEQUENCE</scope>
    <source>
        <strain evidence="10">NIES-1699</strain>
    </source>
</reference>
<dbReference type="Pfam" id="PF07717">
    <property type="entry name" value="OB_NTP_bind"/>
    <property type="match status" value="1"/>
</dbReference>
<dbReference type="SMART" id="SM00490">
    <property type="entry name" value="HELICc"/>
    <property type="match status" value="1"/>
</dbReference>
<keyword evidence="3" id="KW-0378">Hydrolase</keyword>
<dbReference type="Proteomes" id="UP001230188">
    <property type="component" value="Unassembled WGS sequence"/>
</dbReference>
<feature type="region of interest" description="Disordered" evidence="7">
    <location>
        <begin position="680"/>
        <end position="700"/>
    </location>
</feature>
<dbReference type="EC" id="3.6.4.13" evidence="1"/>
<dbReference type="GO" id="GO:0016787">
    <property type="term" value="F:hydrolase activity"/>
    <property type="evidence" value="ECO:0007669"/>
    <property type="project" value="UniProtKB-KW"/>
</dbReference>
<dbReference type="GO" id="GO:0045943">
    <property type="term" value="P:positive regulation of transcription by RNA polymerase I"/>
    <property type="evidence" value="ECO:0007669"/>
    <property type="project" value="TreeGrafter"/>
</dbReference>
<dbReference type="PROSITE" id="PS51192">
    <property type="entry name" value="HELICASE_ATP_BIND_1"/>
    <property type="match status" value="1"/>
</dbReference>
<keyword evidence="5" id="KW-0067">ATP-binding</keyword>
<gene>
    <name evidence="10" type="ORF">CTAYLR_002017</name>
</gene>
<dbReference type="SMART" id="SM00847">
    <property type="entry name" value="HA2"/>
    <property type="match status" value="1"/>
</dbReference>
<feature type="domain" description="Helicase ATP-binding" evidence="8">
    <location>
        <begin position="36"/>
        <end position="205"/>
    </location>
</feature>
<dbReference type="PROSITE" id="PS51194">
    <property type="entry name" value="HELICASE_CTER"/>
    <property type="match status" value="1"/>
</dbReference>
<dbReference type="InterPro" id="IPR042035">
    <property type="entry name" value="DEAH_win-hel_dom"/>
</dbReference>
<name>A0AAD7U8P0_9STRA</name>
<evidence type="ECO:0000256" key="5">
    <source>
        <dbReference type="ARBA" id="ARBA00022840"/>
    </source>
</evidence>
<evidence type="ECO:0000256" key="1">
    <source>
        <dbReference type="ARBA" id="ARBA00012552"/>
    </source>
</evidence>
<dbReference type="AlphaFoldDB" id="A0AAD7U8P0"/>
<dbReference type="SUPFAM" id="SSF52540">
    <property type="entry name" value="P-loop containing nucleoside triphosphate hydrolases"/>
    <property type="match status" value="1"/>
</dbReference>
<dbReference type="InterPro" id="IPR001650">
    <property type="entry name" value="Helicase_C-like"/>
</dbReference>
<dbReference type="InterPro" id="IPR011545">
    <property type="entry name" value="DEAD/DEAH_box_helicase_dom"/>
</dbReference>
<dbReference type="SMART" id="SM00487">
    <property type="entry name" value="DEXDc"/>
    <property type="match status" value="1"/>
</dbReference>
<evidence type="ECO:0000256" key="6">
    <source>
        <dbReference type="ARBA" id="ARBA00047984"/>
    </source>
</evidence>
<dbReference type="Pfam" id="PF00271">
    <property type="entry name" value="Helicase_C"/>
    <property type="match status" value="1"/>
</dbReference>
<keyword evidence="2" id="KW-0547">Nucleotide-binding</keyword>
<dbReference type="GO" id="GO:0005730">
    <property type="term" value="C:nucleolus"/>
    <property type="evidence" value="ECO:0007669"/>
    <property type="project" value="TreeGrafter"/>
</dbReference>
<evidence type="ECO:0000313" key="10">
    <source>
        <dbReference type="EMBL" id="KAJ8600260.1"/>
    </source>
</evidence>
<dbReference type="Pfam" id="PF00270">
    <property type="entry name" value="DEAD"/>
    <property type="match status" value="1"/>
</dbReference>
<organism evidence="10 11">
    <name type="scientific">Chrysophaeum taylorii</name>
    <dbReference type="NCBI Taxonomy" id="2483200"/>
    <lineage>
        <taxon>Eukaryota</taxon>
        <taxon>Sar</taxon>
        <taxon>Stramenopiles</taxon>
        <taxon>Ochrophyta</taxon>
        <taxon>Pelagophyceae</taxon>
        <taxon>Pelagomonadales</taxon>
        <taxon>Pelagomonadaceae</taxon>
        <taxon>Chrysophaeum</taxon>
    </lineage>
</organism>
<comment type="catalytic activity">
    <reaction evidence="6">
        <text>ATP + H2O = ADP + phosphate + H(+)</text>
        <dbReference type="Rhea" id="RHEA:13065"/>
        <dbReference type="ChEBI" id="CHEBI:15377"/>
        <dbReference type="ChEBI" id="CHEBI:15378"/>
        <dbReference type="ChEBI" id="CHEBI:30616"/>
        <dbReference type="ChEBI" id="CHEBI:43474"/>
        <dbReference type="ChEBI" id="CHEBI:456216"/>
        <dbReference type="EC" id="3.6.4.13"/>
    </reaction>
</comment>
<dbReference type="GO" id="GO:0005524">
    <property type="term" value="F:ATP binding"/>
    <property type="evidence" value="ECO:0007669"/>
    <property type="project" value="UniProtKB-KW"/>
</dbReference>
<feature type="domain" description="Helicase C-terminal" evidence="9">
    <location>
        <begin position="234"/>
        <end position="399"/>
    </location>
</feature>
<dbReference type="InterPro" id="IPR014001">
    <property type="entry name" value="Helicase_ATP-bd"/>
</dbReference>
<evidence type="ECO:0000259" key="9">
    <source>
        <dbReference type="PROSITE" id="PS51194"/>
    </source>
</evidence>
<evidence type="ECO:0000259" key="8">
    <source>
        <dbReference type="PROSITE" id="PS51192"/>
    </source>
</evidence>
<evidence type="ECO:0000313" key="11">
    <source>
        <dbReference type="Proteomes" id="UP001230188"/>
    </source>
</evidence>